<dbReference type="Proteomes" id="UP000824029">
    <property type="component" value="Unassembled WGS sequence"/>
</dbReference>
<reference evidence="1" key="2">
    <citation type="submission" date="2021-04" db="EMBL/GenBank/DDBJ databases">
        <authorList>
            <person name="Gilroy R."/>
        </authorList>
    </citation>
    <scope>NUCLEOTIDE SEQUENCE</scope>
    <source>
        <strain evidence="1">ChiHecolR3B27-1887</strain>
    </source>
</reference>
<accession>A0A9D2DK47</accession>
<reference evidence="1" key="1">
    <citation type="journal article" date="2021" name="PeerJ">
        <title>Extensive microbial diversity within the chicken gut microbiome revealed by metagenomics and culture.</title>
        <authorList>
            <person name="Gilroy R."/>
            <person name="Ravi A."/>
            <person name="Getino M."/>
            <person name="Pursley I."/>
            <person name="Horton D.L."/>
            <person name="Alikhan N.F."/>
            <person name="Baker D."/>
            <person name="Gharbi K."/>
            <person name="Hall N."/>
            <person name="Watson M."/>
            <person name="Adriaenssens E.M."/>
            <person name="Foster-Nyarko E."/>
            <person name="Jarju S."/>
            <person name="Secka A."/>
            <person name="Antonio M."/>
            <person name="Oren A."/>
            <person name="Chaudhuri R.R."/>
            <person name="La Ragione R."/>
            <person name="Hildebrand F."/>
            <person name="Pallen M.J."/>
        </authorList>
    </citation>
    <scope>NUCLEOTIDE SEQUENCE</scope>
    <source>
        <strain evidence="1">ChiHecolR3B27-1887</strain>
    </source>
</reference>
<comment type="caution">
    <text evidence="1">The sequence shown here is derived from an EMBL/GenBank/DDBJ whole genome shotgun (WGS) entry which is preliminary data.</text>
</comment>
<proteinExistence type="predicted"/>
<sequence>MPKTKPKALGTEWETDVVRYTKAQLGDERIERRALHGSKDMGDIHGLFVRGYEGIIECKRDRDMGAKALAEYQRQTLDERENADADFALLVVKNFNHSVGEAYCWVTLRDLARIALPLMVCDGWLDAADETWVCLPYSTACALMRGDR</sequence>
<gene>
    <name evidence="1" type="ORF">IAA22_05190</name>
</gene>
<name>A0A9D2DK47_9ACTN</name>
<organism evidence="1 2">
    <name type="scientific">Candidatus Olsenella stercoravium</name>
    <dbReference type="NCBI Taxonomy" id="2838713"/>
    <lineage>
        <taxon>Bacteria</taxon>
        <taxon>Bacillati</taxon>
        <taxon>Actinomycetota</taxon>
        <taxon>Coriobacteriia</taxon>
        <taxon>Coriobacteriales</taxon>
        <taxon>Atopobiaceae</taxon>
        <taxon>Olsenella</taxon>
    </lineage>
</organism>
<protein>
    <submittedName>
        <fullName evidence="1">Uncharacterized protein</fullName>
    </submittedName>
</protein>
<dbReference type="EMBL" id="DXBZ01000096">
    <property type="protein sequence ID" value="HIZ18483.1"/>
    <property type="molecule type" value="Genomic_DNA"/>
</dbReference>
<evidence type="ECO:0000313" key="1">
    <source>
        <dbReference type="EMBL" id="HIZ18483.1"/>
    </source>
</evidence>
<evidence type="ECO:0000313" key="2">
    <source>
        <dbReference type="Proteomes" id="UP000824029"/>
    </source>
</evidence>
<dbReference type="AlphaFoldDB" id="A0A9D2DK47"/>